<feature type="transmembrane region" description="Helical" evidence="1">
    <location>
        <begin position="73"/>
        <end position="91"/>
    </location>
</feature>
<dbReference type="EMBL" id="JAYMYQ010000004">
    <property type="protein sequence ID" value="KAK7340827.1"/>
    <property type="molecule type" value="Genomic_DNA"/>
</dbReference>
<organism evidence="2 3">
    <name type="scientific">Canavalia gladiata</name>
    <name type="common">Sword bean</name>
    <name type="synonym">Dolichos gladiatus</name>
    <dbReference type="NCBI Taxonomy" id="3824"/>
    <lineage>
        <taxon>Eukaryota</taxon>
        <taxon>Viridiplantae</taxon>
        <taxon>Streptophyta</taxon>
        <taxon>Embryophyta</taxon>
        <taxon>Tracheophyta</taxon>
        <taxon>Spermatophyta</taxon>
        <taxon>Magnoliopsida</taxon>
        <taxon>eudicotyledons</taxon>
        <taxon>Gunneridae</taxon>
        <taxon>Pentapetalae</taxon>
        <taxon>rosids</taxon>
        <taxon>fabids</taxon>
        <taxon>Fabales</taxon>
        <taxon>Fabaceae</taxon>
        <taxon>Papilionoideae</taxon>
        <taxon>50 kb inversion clade</taxon>
        <taxon>NPAAA clade</taxon>
        <taxon>indigoferoid/millettioid clade</taxon>
        <taxon>Phaseoleae</taxon>
        <taxon>Canavalia</taxon>
    </lineage>
</organism>
<evidence type="ECO:0000256" key="1">
    <source>
        <dbReference type="SAM" id="Phobius"/>
    </source>
</evidence>
<dbReference type="Proteomes" id="UP001367508">
    <property type="component" value="Unassembled WGS sequence"/>
</dbReference>
<keyword evidence="1" id="KW-0472">Membrane</keyword>
<sequence>MLASQGGFESSLSSEEKYVYIQLVRLEFRNIKTQDPNAAEKFPYVNVAWFLGYVLLWVVFYDGPFTILGLEFGVFYHWWLVALLSFALSWFDLSDTFKFYFLFKLSSWFHKESSKSSKLIMGFVTEPDRTGAHPLWMEDGLWWMQVVVCSILWPNGFRDKALWHIISK</sequence>
<name>A0AAN9LRH2_CANGL</name>
<keyword evidence="1" id="KW-1133">Transmembrane helix</keyword>
<keyword evidence="3" id="KW-1185">Reference proteome</keyword>
<proteinExistence type="predicted"/>
<feature type="transmembrane region" description="Helical" evidence="1">
    <location>
        <begin position="42"/>
        <end position="61"/>
    </location>
</feature>
<protein>
    <submittedName>
        <fullName evidence="2">Uncharacterized protein</fullName>
    </submittedName>
</protein>
<keyword evidence="1" id="KW-0812">Transmembrane</keyword>
<dbReference type="AlphaFoldDB" id="A0AAN9LRH2"/>
<evidence type="ECO:0000313" key="2">
    <source>
        <dbReference type="EMBL" id="KAK7340827.1"/>
    </source>
</evidence>
<reference evidence="2 3" key="1">
    <citation type="submission" date="2024-01" db="EMBL/GenBank/DDBJ databases">
        <title>The genomes of 5 underutilized Papilionoideae crops provide insights into root nodulation and disease resistanc.</title>
        <authorList>
            <person name="Jiang F."/>
        </authorList>
    </citation>
    <scope>NUCLEOTIDE SEQUENCE [LARGE SCALE GENOMIC DNA]</scope>
    <source>
        <strain evidence="2">LVBAO_FW01</strain>
        <tissue evidence="2">Leaves</tissue>
    </source>
</reference>
<gene>
    <name evidence="2" type="ORF">VNO77_21541</name>
</gene>
<accession>A0AAN9LRH2</accession>
<evidence type="ECO:0000313" key="3">
    <source>
        <dbReference type="Proteomes" id="UP001367508"/>
    </source>
</evidence>
<comment type="caution">
    <text evidence="2">The sequence shown here is derived from an EMBL/GenBank/DDBJ whole genome shotgun (WGS) entry which is preliminary data.</text>
</comment>
<feature type="transmembrane region" description="Helical" evidence="1">
    <location>
        <begin position="140"/>
        <end position="157"/>
    </location>
</feature>